<feature type="domain" description="Ig-like" evidence="19">
    <location>
        <begin position="1663"/>
        <end position="1751"/>
    </location>
</feature>
<evidence type="ECO:0000256" key="10">
    <source>
        <dbReference type="ARBA" id="ARBA00022949"/>
    </source>
</evidence>
<keyword evidence="10" id="KW-0965">Cell junction</keyword>
<proteinExistence type="inferred from homology"/>
<dbReference type="SMART" id="SM00409">
    <property type="entry name" value="IG"/>
    <property type="match status" value="2"/>
</dbReference>
<keyword evidence="6" id="KW-0732">Signal</keyword>
<dbReference type="PANTHER" id="PTHR31691">
    <property type="entry name" value="ROTATIN"/>
    <property type="match status" value="1"/>
</dbReference>
<dbReference type="GO" id="GO:0005912">
    <property type="term" value="C:adherens junction"/>
    <property type="evidence" value="ECO:0007669"/>
    <property type="project" value="UniProtKB-SubCell"/>
</dbReference>
<keyword evidence="9" id="KW-0130">Cell adhesion</keyword>
<dbReference type="SUPFAM" id="SSF48726">
    <property type="entry name" value="Immunoglobulin"/>
    <property type="match status" value="2"/>
</dbReference>
<dbReference type="InterPro" id="IPR003599">
    <property type="entry name" value="Ig_sub"/>
</dbReference>
<evidence type="ECO:0000256" key="2">
    <source>
        <dbReference type="ARBA" id="ARBA00004536"/>
    </source>
</evidence>
<evidence type="ECO:0000259" key="19">
    <source>
        <dbReference type="PROSITE" id="PS50835"/>
    </source>
</evidence>
<dbReference type="InterPro" id="IPR036179">
    <property type="entry name" value="Ig-like_dom_sf"/>
</dbReference>
<dbReference type="Pfam" id="PF00071">
    <property type="entry name" value="Ras"/>
    <property type="match status" value="1"/>
</dbReference>
<dbReference type="SUPFAM" id="SSF52540">
    <property type="entry name" value="P-loop containing nucleoside triphosphate hydrolases"/>
    <property type="match status" value="1"/>
</dbReference>
<evidence type="ECO:0000313" key="20">
    <source>
        <dbReference type="EMBL" id="RXN26401.1"/>
    </source>
</evidence>
<dbReference type="Proteomes" id="UP000290572">
    <property type="component" value="Unassembled WGS sequence"/>
</dbReference>
<keyword evidence="12 18" id="KW-0472">Membrane</keyword>
<evidence type="ECO:0000256" key="9">
    <source>
        <dbReference type="ARBA" id="ARBA00022889"/>
    </source>
</evidence>
<evidence type="ECO:0000256" key="17">
    <source>
        <dbReference type="SAM" id="MobiDB-lite"/>
    </source>
</evidence>
<dbReference type="FunFam" id="3.40.50.300:FF:001447">
    <property type="entry name" value="Ras-related protein Rab-1B"/>
    <property type="match status" value="1"/>
</dbReference>
<dbReference type="InterPro" id="IPR005225">
    <property type="entry name" value="Small_GTP-bd"/>
</dbReference>
<dbReference type="GO" id="GO:0036064">
    <property type="term" value="C:ciliary basal body"/>
    <property type="evidence" value="ECO:0007669"/>
    <property type="project" value="InterPro"/>
</dbReference>
<dbReference type="InterPro" id="IPR013106">
    <property type="entry name" value="Ig_V-set"/>
</dbReference>
<dbReference type="GO" id="GO:0007099">
    <property type="term" value="P:centriole replication"/>
    <property type="evidence" value="ECO:0007669"/>
    <property type="project" value="TreeGrafter"/>
</dbReference>
<keyword evidence="13" id="KW-1015">Disulfide bond</keyword>
<keyword evidence="21" id="KW-1185">Reference proteome</keyword>
<sequence>MAATQKEGSDQNFDYMFKLLIIGNSSVGKTSFLFRYADDSFTSAFVSTVGIDFKVKTVYKNDKRIKLQIWDTAGQERYRTITTAYYRGAMGFILMYDITNEESFGAVQDWWKFAQASPLLQSESQKIFLKLLSHPLSPVKAETYSCTLSILKSYTSTEDALGNCILLISEASAEKQDEVCSPTARLRAALRLLFTKHNAVRNTAVQHLLPHLTSAGGARPTLDSSTLSCLPNLYVLNKSVDIKLSNSDKSYVKVESVNKLYTILTSETVDLVLRRSAAEQLTIVLQDSSMHAVLKALGLSDKLISFITECVNNNVASMDCLLEPSICMLRKLVFADPSLRHSLAQQTSLLIMLLRASLLIKEKQGDVSEAAALMCILLFDEIARMDVWTDKAGSDTGLSSFSLPAAIIRRYNLPFQAPSHHAVSPYCSVLPPYSDLLSLKPAWKALQITWNTAWHSGIDGLLEHLGGFRSDVPEFHGDLVLSESQAVVLRISNLRSGLQDCVHAVRDASSHSTVTFAMTRIHLYLLADRLALKSTAQSSKNILQTLSWHNAVERFLMVRPACLQDERLLVDVVSFLNTFFKQNQSELDHQDLKWLLELLLNQESHTLLSLLLSGEAQTHTQIQSQGEADKLQAHLSHRLQRELTGLFNTLLLRMTHISDRMCKVLSGPFASELSLRLLQCLRLSDAPCFYGLPSLERTLRTMAHVTALPGWSTHTPSMEPNTLCLKYLSGLLEVISSFYVDLGGNSMSFMGKGVTKNAVICLLHLSHEMMKESKNEDWISLWSLGREQSSDEQSAAQLGLAWLIPLWVDRDPEVRCASLAVGAALSSLERGCVALSASCQNISGGLWATVLNILLERQECSMVRREAAFILQNLLVMPMPANAEEAKESAWQSPCVHDEDSGLCLVGLPALQALLYHCQFFESVGQMVKSCYTGRHAFTLSPPPPPASVTQETDLNDSLKHWREMLAPLNQTQGSGSMSTSSTLIPSGSSSGTHSPVPTSGVIRIQDTPVNRLTAQGQSDTDSSDSTLTQESHPRGRSEPVAIVTPHLLLAVCGLLDSLLAVLPEFSLSAITQNQILQNMASVVDVAAISQCVNELKTPLLPAAMEDARNQVLSSVYYVQSLCKLLQSAAIHSEDVLFHREIFKPLLNNLISILTLSVTDLDAQAQGAVLNTWADVLMLLATLLRRNQAAVGPSVGVALGKHWQRFSDVETAEEMEMETDAVGGQLIMSGWVSLLHMTDWDRDRENNQPALDLMDVVENTKTETLRVCLDQSGAESSLYTSTLQFLCVLFTEEAKRRSGGHTEDQASSSLTAVLSSEPGEVTCELLLEQYEKIPFQDPLKKMTAKALMSLLACSSSAQSYACKAGVIDSCVERMKHIYAELHLESVKPGKSAHRRKAVATELRLAVVLMALWPWFLLDDLAMTAVLELLCVYTANCTVVQAVLSKTAVTNSLMHGVMKLASQVAPDNSSIHSLAFSLLANLAISRDCKGVLLKSNFLQHFLSLPMPKAGGRSSSPVTEPLSLWLKLLLNMSFGEDGQQMILRLRGALELLVGLAQSKHSSFKPTILLILHNICFCSANKPKVLANGCDCRVLQLNTESAVVASVFVNAVFIRSQRSKMVAVQKDYWYFLVLMMQLCFLKGSLQMKARDSKVKLQDGMILDCLCPWTGQLIMVSWTKKTLSQPLAVYHPQYGTNYESSYDGRVTFLKTTAMDGSISIMNVTEADIGQYHCSLQSYPQGSWTKDTFVEKAAITTTFSVQSDTKLVAAENDNLTITCDLVHNGDIYKVSIEKVDAEMGTSNIIATCQMLEDGVELNEFNSRGQLNCSDAMEVSLHLTNIIQEDGGLYRCNFSTDAGVHSTTVFLTTLPAQDFRGLHYMLYVYIGGGLVGVALLMILLLTWLNRMKRKRQDYRIKLHPAKRQFESRLLSLRRNGSTSLTNENQDTKPALTDNAQPMICFVRLNDFK</sequence>
<dbReference type="InterPro" id="IPR001806">
    <property type="entry name" value="Small_GTPase"/>
</dbReference>
<feature type="region of interest" description="Disordered" evidence="17">
    <location>
        <begin position="970"/>
        <end position="1039"/>
    </location>
</feature>
<keyword evidence="7" id="KW-0677">Repeat</keyword>
<comment type="subcellular location">
    <subcellularLocation>
        <location evidence="2">Cell junction</location>
        <location evidence="2">Adherens junction</location>
    </subcellularLocation>
    <subcellularLocation>
        <location evidence="1">Cell membrane</location>
        <topology evidence="1">Single-pass type I membrane protein</topology>
    </subcellularLocation>
</comment>
<evidence type="ECO:0000256" key="11">
    <source>
        <dbReference type="ARBA" id="ARBA00022989"/>
    </source>
</evidence>
<keyword evidence="4" id="KW-1003">Cell membrane</keyword>
<dbReference type="STRING" id="84645.A0A498N0V4"/>
<comment type="caution">
    <text evidence="20">The sequence shown here is derived from an EMBL/GenBank/DDBJ whole genome shotgun (WGS) entry which is preliminary data.</text>
</comment>
<dbReference type="InterPro" id="IPR013783">
    <property type="entry name" value="Ig-like_fold"/>
</dbReference>
<name>A0A498N0V4_LABRO</name>
<keyword evidence="14" id="KW-0325">Glycoprotein</keyword>
<feature type="transmembrane region" description="Helical" evidence="18">
    <location>
        <begin position="1874"/>
        <end position="1898"/>
    </location>
</feature>
<feature type="compositionally biased region" description="Low complexity" evidence="17">
    <location>
        <begin position="972"/>
        <end position="993"/>
    </location>
</feature>
<dbReference type="Gene3D" id="3.40.50.300">
    <property type="entry name" value="P-loop containing nucleotide triphosphate hydrolases"/>
    <property type="match status" value="1"/>
</dbReference>
<dbReference type="InterPro" id="IPR030791">
    <property type="entry name" value="Rotatin"/>
</dbReference>
<dbReference type="PROSITE" id="PS50835">
    <property type="entry name" value="IG_LIKE"/>
    <property type="match status" value="1"/>
</dbReference>
<reference evidence="20 21" key="1">
    <citation type="submission" date="2018-03" db="EMBL/GenBank/DDBJ databases">
        <title>Draft genome sequence of Rohu Carp (Labeo rohita).</title>
        <authorList>
            <person name="Das P."/>
            <person name="Kushwaha B."/>
            <person name="Joshi C.G."/>
            <person name="Kumar D."/>
            <person name="Nagpure N.S."/>
            <person name="Sahoo L."/>
            <person name="Das S.P."/>
            <person name="Bit A."/>
            <person name="Patnaik S."/>
            <person name="Meher P.K."/>
            <person name="Jayasankar P."/>
            <person name="Koringa P.G."/>
            <person name="Patel N.V."/>
            <person name="Hinsu A.T."/>
            <person name="Kumar R."/>
            <person name="Pandey M."/>
            <person name="Agarwal S."/>
            <person name="Srivastava S."/>
            <person name="Singh M."/>
            <person name="Iquebal M.A."/>
            <person name="Jaiswal S."/>
            <person name="Angadi U.B."/>
            <person name="Kumar N."/>
            <person name="Raza M."/>
            <person name="Shah T.M."/>
            <person name="Rai A."/>
            <person name="Jena J.K."/>
        </authorList>
    </citation>
    <scope>NUCLEOTIDE SEQUENCE [LARGE SCALE GENOMIC DNA]</scope>
    <source>
        <strain evidence="20">DASCIFA01</strain>
        <tissue evidence="20">Testis</tissue>
    </source>
</reference>
<evidence type="ECO:0000256" key="13">
    <source>
        <dbReference type="ARBA" id="ARBA00023157"/>
    </source>
</evidence>
<evidence type="ECO:0000313" key="21">
    <source>
        <dbReference type="Proteomes" id="UP000290572"/>
    </source>
</evidence>
<dbReference type="GO" id="GO:0003924">
    <property type="term" value="F:GTPase activity"/>
    <property type="evidence" value="ECO:0007669"/>
    <property type="project" value="InterPro"/>
</dbReference>
<evidence type="ECO:0000256" key="5">
    <source>
        <dbReference type="ARBA" id="ARBA00022692"/>
    </source>
</evidence>
<dbReference type="GO" id="GO:0007155">
    <property type="term" value="P:cell adhesion"/>
    <property type="evidence" value="ECO:0007669"/>
    <property type="project" value="UniProtKB-KW"/>
</dbReference>
<evidence type="ECO:0000256" key="1">
    <source>
        <dbReference type="ARBA" id="ARBA00004251"/>
    </source>
</evidence>
<evidence type="ECO:0000256" key="15">
    <source>
        <dbReference type="ARBA" id="ARBA00058274"/>
    </source>
</evidence>
<dbReference type="InterPro" id="IPR011989">
    <property type="entry name" value="ARM-like"/>
</dbReference>
<protein>
    <submittedName>
        <fullName evidence="20">Rotatin</fullName>
    </submittedName>
</protein>
<keyword evidence="11 18" id="KW-1133">Transmembrane helix</keyword>
<dbReference type="GO" id="GO:0005525">
    <property type="term" value="F:GTP binding"/>
    <property type="evidence" value="ECO:0007669"/>
    <property type="project" value="InterPro"/>
</dbReference>
<gene>
    <name evidence="20" type="ORF">ROHU_020880</name>
</gene>
<feature type="compositionally biased region" description="Low complexity" evidence="17">
    <location>
        <begin position="1016"/>
        <end position="1031"/>
    </location>
</feature>
<dbReference type="SMART" id="SM00174">
    <property type="entry name" value="RHO"/>
    <property type="match status" value="1"/>
</dbReference>
<dbReference type="FunFam" id="2.60.40.10:FF:000304">
    <property type="entry name" value="Nectin cell adhesion molecule 1"/>
    <property type="match status" value="1"/>
</dbReference>
<evidence type="ECO:0000256" key="4">
    <source>
        <dbReference type="ARBA" id="ARBA00022475"/>
    </source>
</evidence>
<dbReference type="InterPro" id="IPR016024">
    <property type="entry name" value="ARM-type_fold"/>
</dbReference>
<dbReference type="GO" id="GO:0032053">
    <property type="term" value="P:ciliary basal body organization"/>
    <property type="evidence" value="ECO:0007669"/>
    <property type="project" value="TreeGrafter"/>
</dbReference>
<dbReference type="InterPro" id="IPR007110">
    <property type="entry name" value="Ig-like_dom"/>
</dbReference>
<evidence type="ECO:0000256" key="12">
    <source>
        <dbReference type="ARBA" id="ARBA00023136"/>
    </source>
</evidence>
<dbReference type="Pfam" id="PF07686">
    <property type="entry name" value="V-set"/>
    <property type="match status" value="1"/>
</dbReference>
<dbReference type="GO" id="GO:0010457">
    <property type="term" value="P:centriole-centriole cohesion"/>
    <property type="evidence" value="ECO:0007669"/>
    <property type="project" value="TreeGrafter"/>
</dbReference>
<dbReference type="Gene3D" id="1.25.10.10">
    <property type="entry name" value="Leucine-rich Repeat Variant"/>
    <property type="match status" value="1"/>
</dbReference>
<evidence type="ECO:0000256" key="16">
    <source>
        <dbReference type="ARBA" id="ARBA00062858"/>
    </source>
</evidence>
<dbReference type="SMART" id="SM00175">
    <property type="entry name" value="RAB"/>
    <property type="match status" value="1"/>
</dbReference>
<evidence type="ECO:0000256" key="14">
    <source>
        <dbReference type="ARBA" id="ARBA00023180"/>
    </source>
</evidence>
<dbReference type="InterPro" id="IPR027417">
    <property type="entry name" value="P-loop_NTPase"/>
</dbReference>
<dbReference type="GO" id="GO:0005813">
    <property type="term" value="C:centrosome"/>
    <property type="evidence" value="ECO:0007669"/>
    <property type="project" value="InterPro"/>
</dbReference>
<evidence type="ECO:0000256" key="18">
    <source>
        <dbReference type="SAM" id="Phobius"/>
    </source>
</evidence>
<evidence type="ECO:0000256" key="7">
    <source>
        <dbReference type="ARBA" id="ARBA00022737"/>
    </source>
</evidence>
<dbReference type="GO" id="GO:0005886">
    <property type="term" value="C:plasma membrane"/>
    <property type="evidence" value="ECO:0007669"/>
    <property type="project" value="UniProtKB-SubCell"/>
</dbReference>
<keyword evidence="5 18" id="KW-0812">Transmembrane</keyword>
<dbReference type="GO" id="GO:0005814">
    <property type="term" value="C:centriole"/>
    <property type="evidence" value="ECO:0007669"/>
    <property type="project" value="TreeGrafter"/>
</dbReference>
<dbReference type="Gene3D" id="2.60.40.10">
    <property type="entry name" value="Immunoglobulins"/>
    <property type="match status" value="2"/>
</dbReference>
<accession>A0A498N0V4</accession>
<dbReference type="SMART" id="SM00173">
    <property type="entry name" value="RAS"/>
    <property type="match status" value="1"/>
</dbReference>
<comment type="similarity">
    <text evidence="3">Belongs to the nectin family.</text>
</comment>
<comment type="function">
    <text evidence="15">Cell adhesion molecule that promotes cell-cell contacts and plays important roles in the development of the nervous system. Acts by forming homophilic or heterophilic trans-dimers.</text>
</comment>
<keyword evidence="8" id="KW-0547">Nucleotide-binding</keyword>
<dbReference type="PROSITE" id="PS51419">
    <property type="entry name" value="RAB"/>
    <property type="match status" value="1"/>
</dbReference>
<dbReference type="SUPFAM" id="SSF48371">
    <property type="entry name" value="ARM repeat"/>
    <property type="match status" value="2"/>
</dbReference>
<dbReference type="PANTHER" id="PTHR31691:SF1">
    <property type="entry name" value="ROTATIN"/>
    <property type="match status" value="1"/>
</dbReference>
<dbReference type="EMBL" id="QBIY01012241">
    <property type="protein sequence ID" value="RXN26401.1"/>
    <property type="molecule type" value="Genomic_DNA"/>
</dbReference>
<organism evidence="20 21">
    <name type="scientific">Labeo rohita</name>
    <name type="common">Indian major carp</name>
    <name type="synonym">Cyprinus rohita</name>
    <dbReference type="NCBI Taxonomy" id="84645"/>
    <lineage>
        <taxon>Eukaryota</taxon>
        <taxon>Metazoa</taxon>
        <taxon>Chordata</taxon>
        <taxon>Craniata</taxon>
        <taxon>Vertebrata</taxon>
        <taxon>Euteleostomi</taxon>
        <taxon>Actinopterygii</taxon>
        <taxon>Neopterygii</taxon>
        <taxon>Teleostei</taxon>
        <taxon>Ostariophysi</taxon>
        <taxon>Cypriniformes</taxon>
        <taxon>Cyprinidae</taxon>
        <taxon>Labeoninae</taxon>
        <taxon>Labeonini</taxon>
        <taxon>Labeo</taxon>
    </lineage>
</organism>
<evidence type="ECO:0000256" key="6">
    <source>
        <dbReference type="ARBA" id="ARBA00022729"/>
    </source>
</evidence>
<comment type="subunit">
    <text evidence="16">Cis- and trans-homodimer. Can form trans-heterodimers.</text>
</comment>
<dbReference type="PRINTS" id="PR00449">
    <property type="entry name" value="RASTRNSFRMNG"/>
</dbReference>
<evidence type="ECO:0000256" key="3">
    <source>
        <dbReference type="ARBA" id="ARBA00007810"/>
    </source>
</evidence>
<evidence type="ECO:0000256" key="8">
    <source>
        <dbReference type="ARBA" id="ARBA00022741"/>
    </source>
</evidence>
<dbReference type="NCBIfam" id="TIGR00231">
    <property type="entry name" value="small_GTP"/>
    <property type="match status" value="1"/>
</dbReference>